<evidence type="ECO:0000256" key="1">
    <source>
        <dbReference type="SAM" id="Phobius"/>
    </source>
</evidence>
<evidence type="ECO:0000313" key="4">
    <source>
        <dbReference type="Proteomes" id="UP001193389"/>
    </source>
</evidence>
<evidence type="ECO:0000259" key="2">
    <source>
        <dbReference type="Pfam" id="PF01757"/>
    </source>
</evidence>
<sequence>MPETFKTLKAMKRIYYIDWLRILAIITVFFFHTSHFFDPMYWHVKNPQQSESVLLFLGFINLWIMPLFFFLSGASGVFGARKPFLSFLKSKTLRLLVPYVMGVLLLIPPQKYVEGLSNHTFAGGYFDFLQTYFSGGIFNYPMGFDPLWIGAISYHLWFLGHLFVISILFYHLMKYIDMKGEKLMNGINRITSFSGGAVLLFIPVAIAGVLLKKHFPNYTSWADFAKYALFFFLGFLCTTNEGLKQSFLKSRFIALGIGLVLTVMYFVSFSLKETTFGQLFQNNQVYGYYAFQETAGALVTWCWIIFIVATGMKYLNKDTKYRQPLNEAVLPFYILHQTVLLLIGFVVVQWNWENWSKFGFIALSALFTITVVYRLVIKPFNITRFIFGMSKKPIEMN</sequence>
<dbReference type="PANTHER" id="PTHR36927">
    <property type="entry name" value="BLR4337 PROTEIN"/>
    <property type="match status" value="1"/>
</dbReference>
<dbReference type="PANTHER" id="PTHR36927:SF3">
    <property type="entry name" value="GLUCANS BIOSYNTHESIS PROTEIN C"/>
    <property type="match status" value="1"/>
</dbReference>
<feature type="transmembrane region" description="Helical" evidence="1">
    <location>
        <begin position="252"/>
        <end position="269"/>
    </location>
</feature>
<evidence type="ECO:0000313" key="3">
    <source>
        <dbReference type="EMBL" id="BBE19658.1"/>
    </source>
</evidence>
<feature type="transmembrane region" description="Helical" evidence="1">
    <location>
        <begin position="330"/>
        <end position="352"/>
    </location>
</feature>
<feature type="transmembrane region" description="Helical" evidence="1">
    <location>
        <begin position="224"/>
        <end position="240"/>
    </location>
</feature>
<organism evidence="3 4">
    <name type="scientific">Aquipluma nitroreducens</name>
    <dbReference type="NCBI Taxonomy" id="2010828"/>
    <lineage>
        <taxon>Bacteria</taxon>
        <taxon>Pseudomonadati</taxon>
        <taxon>Bacteroidota</taxon>
        <taxon>Bacteroidia</taxon>
        <taxon>Marinilabiliales</taxon>
        <taxon>Prolixibacteraceae</taxon>
        <taxon>Aquipluma</taxon>
    </lineage>
</organism>
<dbReference type="Proteomes" id="UP001193389">
    <property type="component" value="Chromosome"/>
</dbReference>
<name>A0A5K7SDK9_9BACT</name>
<feature type="transmembrane region" description="Helical" evidence="1">
    <location>
        <begin position="147"/>
        <end position="170"/>
    </location>
</feature>
<feature type="domain" description="Acyltransferase 3" evidence="2">
    <location>
        <begin position="14"/>
        <end position="373"/>
    </location>
</feature>
<feature type="transmembrane region" description="Helical" evidence="1">
    <location>
        <begin position="53"/>
        <end position="80"/>
    </location>
</feature>
<feature type="transmembrane region" description="Helical" evidence="1">
    <location>
        <begin position="92"/>
        <end position="109"/>
    </location>
</feature>
<dbReference type="Pfam" id="PF01757">
    <property type="entry name" value="Acyl_transf_3"/>
    <property type="match status" value="1"/>
</dbReference>
<keyword evidence="1" id="KW-0472">Membrane</keyword>
<keyword evidence="4" id="KW-1185">Reference proteome</keyword>
<feature type="transmembrane region" description="Helical" evidence="1">
    <location>
        <begin position="14"/>
        <end position="33"/>
    </location>
</feature>
<accession>A0A5K7SDK9</accession>
<feature type="transmembrane region" description="Helical" evidence="1">
    <location>
        <begin position="289"/>
        <end position="309"/>
    </location>
</feature>
<feature type="transmembrane region" description="Helical" evidence="1">
    <location>
        <begin position="358"/>
        <end position="377"/>
    </location>
</feature>
<protein>
    <recommendedName>
        <fullName evidence="2">Acyltransferase 3 domain-containing protein</fullName>
    </recommendedName>
</protein>
<proteinExistence type="predicted"/>
<dbReference type="EMBL" id="AP018694">
    <property type="protein sequence ID" value="BBE19658.1"/>
    <property type="molecule type" value="Genomic_DNA"/>
</dbReference>
<dbReference type="InterPro" id="IPR002656">
    <property type="entry name" value="Acyl_transf_3_dom"/>
</dbReference>
<reference evidence="3" key="1">
    <citation type="journal article" date="2020" name="Int. J. Syst. Evol. Microbiol.">
        <title>Aquipluma nitroreducens gen. nov. sp. nov., a novel facultatively anaerobic bacterium isolated from a freshwater lake.</title>
        <authorList>
            <person name="Watanabe M."/>
            <person name="Kojima H."/>
            <person name="Fukui M."/>
        </authorList>
    </citation>
    <scope>NUCLEOTIDE SEQUENCE</scope>
    <source>
        <strain evidence="3">MeG22</strain>
    </source>
</reference>
<feature type="transmembrane region" description="Helical" evidence="1">
    <location>
        <begin position="190"/>
        <end position="212"/>
    </location>
</feature>
<keyword evidence="1" id="KW-0812">Transmembrane</keyword>
<gene>
    <name evidence="3" type="ORF">AQPE_3846</name>
</gene>
<dbReference type="KEGG" id="anf:AQPE_3846"/>
<keyword evidence="1" id="KW-1133">Transmembrane helix</keyword>
<dbReference type="InterPro" id="IPR050623">
    <property type="entry name" value="Glucan_succinyl_AcylTrfase"/>
</dbReference>
<dbReference type="GO" id="GO:0016747">
    <property type="term" value="F:acyltransferase activity, transferring groups other than amino-acyl groups"/>
    <property type="evidence" value="ECO:0007669"/>
    <property type="project" value="InterPro"/>
</dbReference>
<dbReference type="AlphaFoldDB" id="A0A5K7SDK9"/>